<dbReference type="Gene3D" id="3.40.50.2300">
    <property type="match status" value="2"/>
</dbReference>
<accession>I0I030</accession>
<protein>
    <submittedName>
        <fullName evidence="6">Putative LacI family transcriptional regulator</fullName>
    </submittedName>
</protein>
<dbReference type="GO" id="GO:0000976">
    <property type="term" value="F:transcription cis-regulatory region binding"/>
    <property type="evidence" value="ECO:0007669"/>
    <property type="project" value="TreeGrafter"/>
</dbReference>
<dbReference type="RefSeq" id="WP_014431858.1">
    <property type="nucleotide sequence ID" value="NC_017079.1"/>
</dbReference>
<dbReference type="InterPro" id="IPR000843">
    <property type="entry name" value="HTH_LacI"/>
</dbReference>
<dbReference type="GO" id="GO:0003700">
    <property type="term" value="F:DNA-binding transcription factor activity"/>
    <property type="evidence" value="ECO:0007669"/>
    <property type="project" value="TreeGrafter"/>
</dbReference>
<dbReference type="InterPro" id="IPR046335">
    <property type="entry name" value="LacI/GalR-like_sensor"/>
</dbReference>
<keyword evidence="1" id="KW-0805">Transcription regulation</keyword>
<dbReference type="Pfam" id="PF13377">
    <property type="entry name" value="Peripla_BP_3"/>
    <property type="match status" value="1"/>
</dbReference>
<sequence length="341" mass="37690">MSQQTIRRRVTQADVARAAGVSQAMVSYVLNGNKAISIPEETRQRILNAMQELGYIPNRTARSLRTNKTFTIGCVIPDITNPFYPAFVRGVQDVVEQHNYDLVMYNTDGQAAREVKAIHSLLQGRVDGVIGVFFHSNARDLAMLLDHQVAVVRLEAIAKRTGELPLDNIYVDNVAASRHAVNYLIQRGYQRIAMLTNEAGPGRLRVLGYRSAIVEQGRTVPESFIQIGEFTLEGGMESMQRLLELNPRPDAVFAANDLMAIGAIMTCKAHGLRVPEDIAIMGFDDIVTDRIVSPALTTVSQFQSNLGRKAAELLFERIEGKAPPGGRNVEMPFEIVVRESA</sequence>
<proteinExistence type="predicted"/>
<evidence type="ECO:0000256" key="2">
    <source>
        <dbReference type="ARBA" id="ARBA00023125"/>
    </source>
</evidence>
<evidence type="ECO:0000313" key="6">
    <source>
        <dbReference type="EMBL" id="BAL98617.1"/>
    </source>
</evidence>
<dbReference type="InterPro" id="IPR001387">
    <property type="entry name" value="Cro/C1-type_HTH"/>
</dbReference>
<dbReference type="InterPro" id="IPR028082">
    <property type="entry name" value="Peripla_BP_I"/>
</dbReference>
<dbReference type="OrthoDB" id="156657at2"/>
<dbReference type="HOGENOM" id="CLU_037628_6_0_0"/>
<gene>
    <name evidence="6" type="ordered locus">CLDAP_05780</name>
</gene>
<dbReference type="SMART" id="SM00354">
    <property type="entry name" value="HTH_LACI"/>
    <property type="match status" value="1"/>
</dbReference>
<dbReference type="KEGG" id="cap:CLDAP_05780"/>
<dbReference type="Pfam" id="PF00356">
    <property type="entry name" value="LacI"/>
    <property type="match status" value="1"/>
</dbReference>
<keyword evidence="7" id="KW-1185">Reference proteome</keyword>
<dbReference type="EMBL" id="AP012337">
    <property type="protein sequence ID" value="BAL98617.1"/>
    <property type="molecule type" value="Genomic_DNA"/>
</dbReference>
<dbReference type="Gene3D" id="1.10.260.40">
    <property type="entry name" value="lambda repressor-like DNA-binding domains"/>
    <property type="match status" value="1"/>
</dbReference>
<dbReference type="Proteomes" id="UP000007880">
    <property type="component" value="Chromosome"/>
</dbReference>
<name>I0I030_CALAS</name>
<dbReference type="AlphaFoldDB" id="I0I030"/>
<dbReference type="SUPFAM" id="SSF47413">
    <property type="entry name" value="lambda repressor-like DNA-binding domains"/>
    <property type="match status" value="1"/>
</dbReference>
<evidence type="ECO:0000259" key="4">
    <source>
        <dbReference type="PROSITE" id="PS50932"/>
    </source>
</evidence>
<evidence type="ECO:0000256" key="1">
    <source>
        <dbReference type="ARBA" id="ARBA00023015"/>
    </source>
</evidence>
<dbReference type="eggNOG" id="COG1609">
    <property type="taxonomic scope" value="Bacteria"/>
</dbReference>
<evidence type="ECO:0000259" key="5">
    <source>
        <dbReference type="PROSITE" id="PS50943"/>
    </source>
</evidence>
<evidence type="ECO:0000313" key="7">
    <source>
        <dbReference type="Proteomes" id="UP000007880"/>
    </source>
</evidence>
<dbReference type="PROSITE" id="PS50932">
    <property type="entry name" value="HTH_LACI_2"/>
    <property type="match status" value="1"/>
</dbReference>
<keyword evidence="3" id="KW-0804">Transcription</keyword>
<reference evidence="6 7" key="1">
    <citation type="submission" date="2012-02" db="EMBL/GenBank/DDBJ databases">
        <title>Complete genome sequence of Caldilinea aerophila DSM 14535 (= NBRC 102666).</title>
        <authorList>
            <person name="Oguchi A."/>
            <person name="Hosoyama A."/>
            <person name="Sekine M."/>
            <person name="Fukai R."/>
            <person name="Kato Y."/>
            <person name="Nakamura S."/>
            <person name="Hanada S."/>
            <person name="Yamazaki S."/>
            <person name="Fujita N."/>
        </authorList>
    </citation>
    <scope>NUCLEOTIDE SEQUENCE [LARGE SCALE GENOMIC DNA]</scope>
    <source>
        <strain evidence="7">DSM 14535 / JCM 11387 / NBRC 104270 / STL-6-O1</strain>
    </source>
</reference>
<dbReference type="SUPFAM" id="SSF53822">
    <property type="entry name" value="Periplasmic binding protein-like I"/>
    <property type="match status" value="1"/>
</dbReference>
<dbReference type="CDD" id="cd01392">
    <property type="entry name" value="HTH_LacI"/>
    <property type="match status" value="1"/>
</dbReference>
<feature type="domain" description="HTH cro/C1-type" evidence="5">
    <location>
        <begin position="7"/>
        <end position="38"/>
    </location>
</feature>
<keyword evidence="2" id="KW-0238">DNA-binding</keyword>
<dbReference type="STRING" id="926550.CLDAP_05780"/>
<dbReference type="PANTHER" id="PTHR30146">
    <property type="entry name" value="LACI-RELATED TRANSCRIPTIONAL REPRESSOR"/>
    <property type="match status" value="1"/>
</dbReference>
<dbReference type="PANTHER" id="PTHR30146:SF109">
    <property type="entry name" value="HTH-TYPE TRANSCRIPTIONAL REGULATOR GALS"/>
    <property type="match status" value="1"/>
</dbReference>
<organism evidence="6 7">
    <name type="scientific">Caldilinea aerophila (strain DSM 14535 / JCM 11387 / NBRC 104270 / STL-6-O1)</name>
    <dbReference type="NCBI Taxonomy" id="926550"/>
    <lineage>
        <taxon>Bacteria</taxon>
        <taxon>Bacillati</taxon>
        <taxon>Chloroflexota</taxon>
        <taxon>Caldilineae</taxon>
        <taxon>Caldilineales</taxon>
        <taxon>Caldilineaceae</taxon>
        <taxon>Caldilinea</taxon>
    </lineage>
</organism>
<dbReference type="CDD" id="cd06267">
    <property type="entry name" value="PBP1_LacI_sugar_binding-like"/>
    <property type="match status" value="1"/>
</dbReference>
<evidence type="ECO:0000256" key="3">
    <source>
        <dbReference type="ARBA" id="ARBA00023163"/>
    </source>
</evidence>
<dbReference type="PATRIC" id="fig|926550.5.peg.611"/>
<dbReference type="InterPro" id="IPR010982">
    <property type="entry name" value="Lambda_DNA-bd_dom_sf"/>
</dbReference>
<feature type="domain" description="HTH lacI-type" evidence="4">
    <location>
        <begin position="10"/>
        <end position="66"/>
    </location>
</feature>
<dbReference type="PROSITE" id="PS50943">
    <property type="entry name" value="HTH_CROC1"/>
    <property type="match status" value="1"/>
</dbReference>